<comment type="pathway">
    <text evidence="7">Membrane lipid metabolism; glycerophospholipid metabolism.</text>
</comment>
<dbReference type="Gene3D" id="3.40.50.720">
    <property type="entry name" value="NAD(P)-binding Rossmann-like Domain"/>
    <property type="match status" value="1"/>
</dbReference>
<keyword evidence="6 7" id="KW-1208">Phospholipid metabolism</keyword>
<dbReference type="GO" id="GO:0141153">
    <property type="term" value="F:glycerol-3-phosphate dehydrogenase (NADP+) activity"/>
    <property type="evidence" value="ECO:0007669"/>
    <property type="project" value="RHEA"/>
</dbReference>
<dbReference type="InterPro" id="IPR008927">
    <property type="entry name" value="6-PGluconate_DH-like_C_sf"/>
</dbReference>
<dbReference type="GO" id="GO:0008654">
    <property type="term" value="P:phospholipid biosynthetic process"/>
    <property type="evidence" value="ECO:0007669"/>
    <property type="project" value="UniProtKB-KW"/>
</dbReference>
<gene>
    <name evidence="7" type="primary">gpsA</name>
    <name evidence="15" type="ORF">EDD52_102279</name>
</gene>
<keyword evidence="3 7" id="KW-0560">Oxidoreductase</keyword>
<dbReference type="InterPro" id="IPR011128">
    <property type="entry name" value="G3P_DH_NAD-dep_N"/>
</dbReference>
<name>A0A4R3JJW4_9RHOB</name>
<dbReference type="EC" id="1.1.1.94" evidence="7"/>
<keyword evidence="7" id="KW-0963">Cytoplasm</keyword>
<evidence type="ECO:0000259" key="14">
    <source>
        <dbReference type="Pfam" id="PF07479"/>
    </source>
</evidence>
<feature type="binding site" evidence="7">
    <location>
        <position position="131"/>
    </location>
    <ligand>
        <name>sn-glycerol 3-phosphate</name>
        <dbReference type="ChEBI" id="CHEBI:57597"/>
    </ligand>
</feature>
<dbReference type="OrthoDB" id="9812273at2"/>
<feature type="binding site" evidence="7">
    <location>
        <position position="129"/>
    </location>
    <ligand>
        <name>sn-glycerol 3-phosphate</name>
        <dbReference type="ChEBI" id="CHEBI:57597"/>
    </ligand>
</feature>
<dbReference type="Pfam" id="PF01210">
    <property type="entry name" value="NAD_Gly3P_dh_N"/>
    <property type="match status" value="1"/>
</dbReference>
<keyword evidence="2 7" id="KW-0444">Lipid biosynthesis</keyword>
<keyword evidence="5 7" id="KW-0594">Phospholipid biosynthesis</keyword>
<feature type="binding site" evidence="7">
    <location>
        <position position="11"/>
    </location>
    <ligand>
        <name>NADPH</name>
        <dbReference type="ChEBI" id="CHEBI:57783"/>
    </ligand>
</feature>
<dbReference type="PRINTS" id="PR00077">
    <property type="entry name" value="GPDHDRGNASE"/>
</dbReference>
<feature type="binding site" evidence="7">
    <location>
        <position position="102"/>
    </location>
    <ligand>
        <name>sn-glycerol 3-phosphate</name>
        <dbReference type="ChEBI" id="CHEBI:57597"/>
    </ligand>
</feature>
<dbReference type="InterPro" id="IPR006168">
    <property type="entry name" value="G3P_DH_NAD-dep"/>
</dbReference>
<dbReference type="EMBL" id="SLZU01000002">
    <property type="protein sequence ID" value="TCS66462.1"/>
    <property type="molecule type" value="Genomic_DNA"/>
</dbReference>
<reference evidence="15 16" key="1">
    <citation type="submission" date="2019-03" db="EMBL/GenBank/DDBJ databases">
        <title>Genomic Encyclopedia of Type Strains, Phase IV (KMG-IV): sequencing the most valuable type-strain genomes for metagenomic binning, comparative biology and taxonomic classification.</title>
        <authorList>
            <person name="Goeker M."/>
        </authorList>
    </citation>
    <scope>NUCLEOTIDE SEQUENCE [LARGE SCALE GENOMIC DNA]</scope>
    <source>
        <strain evidence="15 16">DSM 104836</strain>
    </source>
</reference>
<dbReference type="Pfam" id="PF07479">
    <property type="entry name" value="NAD_Gly3P_dh_C"/>
    <property type="match status" value="1"/>
</dbReference>
<dbReference type="GO" id="GO:0005975">
    <property type="term" value="P:carbohydrate metabolic process"/>
    <property type="evidence" value="ECO:0007669"/>
    <property type="project" value="InterPro"/>
</dbReference>
<evidence type="ECO:0000256" key="3">
    <source>
        <dbReference type="ARBA" id="ARBA00023002"/>
    </source>
</evidence>
<dbReference type="UniPathway" id="UPA00940"/>
<keyword evidence="4 7" id="KW-0443">Lipid metabolism</keyword>
<evidence type="ECO:0000313" key="15">
    <source>
        <dbReference type="EMBL" id="TCS66462.1"/>
    </source>
</evidence>
<comment type="catalytic activity">
    <reaction evidence="7">
        <text>sn-glycerol 3-phosphate + NAD(+) = dihydroxyacetone phosphate + NADH + H(+)</text>
        <dbReference type="Rhea" id="RHEA:11092"/>
        <dbReference type="ChEBI" id="CHEBI:15378"/>
        <dbReference type="ChEBI" id="CHEBI:57540"/>
        <dbReference type="ChEBI" id="CHEBI:57597"/>
        <dbReference type="ChEBI" id="CHEBI:57642"/>
        <dbReference type="ChEBI" id="CHEBI:57945"/>
        <dbReference type="EC" id="1.1.1.94"/>
    </reaction>
</comment>
<evidence type="ECO:0000256" key="6">
    <source>
        <dbReference type="ARBA" id="ARBA00023264"/>
    </source>
</evidence>
<feature type="binding site" evidence="10">
    <location>
        <position position="133"/>
    </location>
    <ligand>
        <name>NAD(+)</name>
        <dbReference type="ChEBI" id="CHEBI:57540"/>
    </ligand>
</feature>
<dbReference type="GO" id="GO:0006650">
    <property type="term" value="P:glycerophospholipid metabolic process"/>
    <property type="evidence" value="ECO:0007669"/>
    <property type="project" value="UniProtKB-UniRule"/>
</dbReference>
<feature type="binding site" evidence="7">
    <location>
        <position position="269"/>
    </location>
    <ligand>
        <name>NADPH</name>
        <dbReference type="ChEBI" id="CHEBI:57783"/>
    </ligand>
</feature>
<dbReference type="Proteomes" id="UP000295696">
    <property type="component" value="Unassembled WGS sequence"/>
</dbReference>
<keyword evidence="7 10" id="KW-0520">NAD</keyword>
<comment type="similarity">
    <text evidence="1 7 11">Belongs to the NAD-dependent glycerol-3-phosphate dehydrogenase family.</text>
</comment>
<feature type="binding site" evidence="7">
    <location>
        <position position="133"/>
    </location>
    <ligand>
        <name>NADPH</name>
        <dbReference type="ChEBI" id="CHEBI:57783"/>
    </ligand>
</feature>
<dbReference type="GO" id="GO:0046168">
    <property type="term" value="P:glycerol-3-phosphate catabolic process"/>
    <property type="evidence" value="ECO:0007669"/>
    <property type="project" value="InterPro"/>
</dbReference>
<feature type="binding site" evidence="10">
    <location>
        <position position="248"/>
    </location>
    <ligand>
        <name>NAD(+)</name>
        <dbReference type="ChEBI" id="CHEBI:57540"/>
    </ligand>
</feature>
<feature type="binding site" evidence="7">
    <location>
        <position position="48"/>
    </location>
    <ligand>
        <name>NADPH</name>
        <dbReference type="ChEBI" id="CHEBI:57783"/>
    </ligand>
</feature>
<feature type="binding site" evidence="7">
    <location>
        <position position="248"/>
    </location>
    <ligand>
        <name>sn-glycerol 3-phosphate</name>
        <dbReference type="ChEBI" id="CHEBI:57597"/>
    </ligand>
</feature>
<feature type="domain" description="Glycerol-3-phosphate dehydrogenase NAD-dependent N-terminal" evidence="13">
    <location>
        <begin position="3"/>
        <end position="152"/>
    </location>
</feature>
<feature type="binding site" evidence="7">
    <location>
        <position position="248"/>
    </location>
    <ligand>
        <name>NADPH</name>
        <dbReference type="ChEBI" id="CHEBI:57783"/>
    </ligand>
</feature>
<dbReference type="NCBIfam" id="NF000940">
    <property type="entry name" value="PRK00094.1-2"/>
    <property type="match status" value="1"/>
</dbReference>
<comment type="subcellular location">
    <subcellularLocation>
        <location evidence="7">Cytoplasm</location>
    </subcellularLocation>
</comment>
<feature type="binding site" evidence="7">
    <location>
        <position position="184"/>
    </location>
    <ligand>
        <name>sn-glycerol 3-phosphate</name>
        <dbReference type="ChEBI" id="CHEBI:57597"/>
    </ligand>
</feature>
<dbReference type="SUPFAM" id="SSF48179">
    <property type="entry name" value="6-phosphogluconate dehydrogenase C-terminal domain-like"/>
    <property type="match status" value="1"/>
</dbReference>
<comment type="function">
    <text evidence="7">Catalyzes the reduction of the glycolytic intermediate dihydroxyacetone phosphate (DHAP) to sn-glycerol 3-phosphate (G3P), the key precursor for phospholipid synthesis.</text>
</comment>
<comment type="catalytic activity">
    <reaction evidence="7 12">
        <text>sn-glycerol 3-phosphate + NADP(+) = dihydroxyacetone phosphate + NADPH + H(+)</text>
        <dbReference type="Rhea" id="RHEA:11096"/>
        <dbReference type="ChEBI" id="CHEBI:15378"/>
        <dbReference type="ChEBI" id="CHEBI:57597"/>
        <dbReference type="ChEBI" id="CHEBI:57642"/>
        <dbReference type="ChEBI" id="CHEBI:57783"/>
        <dbReference type="ChEBI" id="CHEBI:58349"/>
        <dbReference type="EC" id="1.1.1.94"/>
    </reaction>
</comment>
<feature type="domain" description="Glycerol-3-phosphate dehydrogenase NAD-dependent C-terminal" evidence="14">
    <location>
        <begin position="173"/>
        <end position="301"/>
    </location>
</feature>
<organism evidence="15 16">
    <name type="scientific">Primorskyibacter sedentarius</name>
    <dbReference type="NCBI Taxonomy" id="745311"/>
    <lineage>
        <taxon>Bacteria</taxon>
        <taxon>Pseudomonadati</taxon>
        <taxon>Pseudomonadota</taxon>
        <taxon>Alphaproteobacteria</taxon>
        <taxon>Rhodobacterales</taxon>
        <taxon>Roseobacteraceae</taxon>
        <taxon>Primorskyibacter</taxon>
    </lineage>
</organism>
<dbReference type="Gene3D" id="1.10.1040.10">
    <property type="entry name" value="N-(1-d-carboxylethyl)-l-norvaline Dehydrogenase, domain 2"/>
    <property type="match status" value="1"/>
</dbReference>
<dbReference type="RefSeq" id="WP_132242556.1">
    <property type="nucleotide sequence ID" value="NZ_SLZU01000002.1"/>
</dbReference>
<evidence type="ECO:0000256" key="4">
    <source>
        <dbReference type="ARBA" id="ARBA00023098"/>
    </source>
</evidence>
<dbReference type="HAMAP" id="MF_00394">
    <property type="entry name" value="NAD_Glyc3P_dehydrog"/>
    <property type="match status" value="1"/>
</dbReference>
<evidence type="ECO:0000259" key="13">
    <source>
        <dbReference type="Pfam" id="PF01210"/>
    </source>
</evidence>
<feature type="binding site" evidence="7">
    <location>
        <position position="249"/>
    </location>
    <ligand>
        <name>sn-glycerol 3-phosphate</name>
        <dbReference type="ChEBI" id="CHEBI:57597"/>
    </ligand>
</feature>
<evidence type="ECO:0000256" key="11">
    <source>
        <dbReference type="RuleBase" id="RU000437"/>
    </source>
</evidence>
<feature type="binding site" evidence="9">
    <location>
        <position position="102"/>
    </location>
    <ligand>
        <name>substrate</name>
    </ligand>
</feature>
<feature type="binding site" evidence="7">
    <location>
        <position position="237"/>
    </location>
    <ligand>
        <name>sn-glycerol 3-phosphate</name>
        <dbReference type="ChEBI" id="CHEBI:57597"/>
    </ligand>
</feature>
<evidence type="ECO:0000256" key="10">
    <source>
        <dbReference type="PIRSR" id="PIRSR000114-3"/>
    </source>
</evidence>
<dbReference type="PROSITE" id="PS00957">
    <property type="entry name" value="NAD_G3PDH"/>
    <property type="match status" value="1"/>
</dbReference>
<keyword evidence="7" id="KW-0547">Nucleotide-binding</keyword>
<feature type="binding site" evidence="7">
    <location>
        <position position="31"/>
    </location>
    <ligand>
        <name>NADPH</name>
        <dbReference type="ChEBI" id="CHEBI:57783"/>
    </ligand>
</feature>
<evidence type="ECO:0000256" key="5">
    <source>
        <dbReference type="ARBA" id="ARBA00023209"/>
    </source>
</evidence>
<evidence type="ECO:0000256" key="12">
    <source>
        <dbReference type="RuleBase" id="RU000439"/>
    </source>
</evidence>
<feature type="binding site" evidence="9">
    <location>
        <begin position="248"/>
        <end position="249"/>
    </location>
    <ligand>
        <name>substrate</name>
    </ligand>
</feature>
<sequence>MSVGVLGAGAFGTALAISIASGGTQVHLWGRSGEEMQEQTLLRRNMRYLPDVTYPTNLHPTPDLARALTCDVLLLAVPMQQLRALLGTLDLPPELPLVACCKGIELSSGLGPVQLIRAQKPNPVAILTGPSFAHDIANGLPTALTLACDDPAAGTALQHRLSTQNIRLYYTSDTLGAELGGALKNVMAIACGAAIGAGLGDSARAALLTRGFAEMQRMALRLGARPETLAGLSGLGDLALTCTSELSRNFRLGLTLGRGEAFDATITVEGAATARATLEQARARDIDMPITETVVRLLDGTNLHEAMDALLSRPLKEE</sequence>
<proteinExistence type="inferred from homology"/>
<dbReference type="InterPro" id="IPR006109">
    <property type="entry name" value="G3P_DH_NAD-dep_C"/>
</dbReference>
<evidence type="ECO:0000256" key="7">
    <source>
        <dbReference type="HAMAP-Rule" id="MF_00394"/>
    </source>
</evidence>
<evidence type="ECO:0000313" key="16">
    <source>
        <dbReference type="Proteomes" id="UP000295696"/>
    </source>
</evidence>
<dbReference type="PANTHER" id="PTHR11728">
    <property type="entry name" value="GLYCEROL-3-PHOSPHATE DEHYDROGENASE"/>
    <property type="match status" value="1"/>
</dbReference>
<dbReference type="SUPFAM" id="SSF51735">
    <property type="entry name" value="NAD(P)-binding Rossmann-fold domains"/>
    <property type="match status" value="1"/>
</dbReference>
<dbReference type="PANTHER" id="PTHR11728:SF1">
    <property type="entry name" value="GLYCEROL-3-PHOSPHATE DEHYDROGENASE [NAD(+)] 2, CHLOROPLASTIC"/>
    <property type="match status" value="1"/>
</dbReference>
<dbReference type="GO" id="GO:0005829">
    <property type="term" value="C:cytosol"/>
    <property type="evidence" value="ECO:0007669"/>
    <property type="project" value="TreeGrafter"/>
</dbReference>
<dbReference type="InterPro" id="IPR036291">
    <property type="entry name" value="NAD(P)-bd_dom_sf"/>
</dbReference>
<evidence type="ECO:0000256" key="9">
    <source>
        <dbReference type="PIRSR" id="PIRSR000114-2"/>
    </source>
</evidence>
<dbReference type="GO" id="GO:0046167">
    <property type="term" value="P:glycerol-3-phosphate biosynthetic process"/>
    <property type="evidence" value="ECO:0007669"/>
    <property type="project" value="UniProtKB-UniRule"/>
</dbReference>
<dbReference type="GO" id="GO:0051287">
    <property type="term" value="F:NAD binding"/>
    <property type="evidence" value="ECO:0007669"/>
    <property type="project" value="InterPro"/>
</dbReference>
<accession>A0A4R3JJW4</accession>
<dbReference type="PIRSF" id="PIRSF000114">
    <property type="entry name" value="Glycerol-3-P_dh"/>
    <property type="match status" value="1"/>
</dbReference>
<comment type="caution">
    <text evidence="7">Lacks conserved residue(s) required for the propagation of feature annotation.</text>
</comment>
<dbReference type="AlphaFoldDB" id="A0A4R3JJW4"/>
<keyword evidence="16" id="KW-1185">Reference proteome</keyword>
<feature type="binding site" evidence="7">
    <location>
        <position position="247"/>
    </location>
    <ligand>
        <name>sn-glycerol 3-phosphate</name>
        <dbReference type="ChEBI" id="CHEBI:57597"/>
    </ligand>
</feature>
<feature type="binding site" evidence="7">
    <location>
        <position position="102"/>
    </location>
    <ligand>
        <name>NADPH</name>
        <dbReference type="ChEBI" id="CHEBI:57783"/>
    </ligand>
</feature>
<protein>
    <recommendedName>
        <fullName evidence="7">Glycerol-3-phosphate dehydrogenase [NAD(P)+]</fullName>
        <ecNumber evidence="7">1.1.1.94</ecNumber>
    </recommendedName>
    <alternativeName>
        <fullName evidence="7">NAD(P)(+)-dependent glycerol-3-phosphate dehydrogenase</fullName>
    </alternativeName>
    <alternativeName>
        <fullName evidence="7">NAD(P)H-dependent dihydroxyacetone-phosphate reductase</fullName>
    </alternativeName>
</protein>
<keyword evidence="7" id="KW-0521">NADP</keyword>
<dbReference type="InterPro" id="IPR013328">
    <property type="entry name" value="6PGD_dom2"/>
</dbReference>
<feature type="binding site" evidence="10">
    <location>
        <begin position="7"/>
        <end position="12"/>
    </location>
    <ligand>
        <name>NAD(+)</name>
        <dbReference type="ChEBI" id="CHEBI:57540"/>
    </ligand>
</feature>
<evidence type="ECO:0000256" key="1">
    <source>
        <dbReference type="ARBA" id="ARBA00011009"/>
    </source>
</evidence>
<comment type="caution">
    <text evidence="15">The sequence shown here is derived from an EMBL/GenBank/DDBJ whole genome shotgun (WGS) entry which is preliminary data.</text>
</comment>
<dbReference type="GO" id="GO:0141152">
    <property type="term" value="F:glycerol-3-phosphate dehydrogenase (NAD+) activity"/>
    <property type="evidence" value="ECO:0007669"/>
    <property type="project" value="RHEA"/>
</dbReference>
<feature type="active site" description="Proton acceptor" evidence="7 8">
    <location>
        <position position="184"/>
    </location>
</feature>
<evidence type="ECO:0000256" key="8">
    <source>
        <dbReference type="PIRSR" id="PIRSR000114-1"/>
    </source>
</evidence>
<dbReference type="NCBIfam" id="NF000942">
    <property type="entry name" value="PRK00094.1-4"/>
    <property type="match status" value="1"/>
</dbReference>
<evidence type="ECO:0000256" key="2">
    <source>
        <dbReference type="ARBA" id="ARBA00022516"/>
    </source>
</evidence>